<dbReference type="AlphaFoldDB" id="A0ABD1Y8C3"/>
<sequence>MEYLGDESSKQRVRKTKRRDLEPSSRKLEMEMVTEDQVQQVEGAIPESPLRKEAQVAIQELAPNMTPMDQGMLLPTYGDSSKWKWCK</sequence>
<evidence type="ECO:0000256" key="1">
    <source>
        <dbReference type="SAM" id="MobiDB-lite"/>
    </source>
</evidence>
<gene>
    <name evidence="2" type="ORF">R1flu_003150</name>
</gene>
<keyword evidence="3" id="KW-1185">Reference proteome</keyword>
<name>A0ABD1Y8C3_9MARC</name>
<proteinExistence type="predicted"/>
<accession>A0ABD1Y8C3</accession>
<dbReference type="Proteomes" id="UP001605036">
    <property type="component" value="Unassembled WGS sequence"/>
</dbReference>
<dbReference type="EMBL" id="JBHFFA010000006">
    <property type="protein sequence ID" value="KAL2622945.1"/>
    <property type="molecule type" value="Genomic_DNA"/>
</dbReference>
<evidence type="ECO:0000313" key="3">
    <source>
        <dbReference type="Proteomes" id="UP001605036"/>
    </source>
</evidence>
<reference evidence="2 3" key="1">
    <citation type="submission" date="2024-09" db="EMBL/GenBank/DDBJ databases">
        <title>Chromosome-scale assembly of Riccia fluitans.</title>
        <authorList>
            <person name="Paukszto L."/>
            <person name="Sawicki J."/>
            <person name="Karawczyk K."/>
            <person name="Piernik-Szablinska J."/>
            <person name="Szczecinska M."/>
            <person name="Mazdziarz M."/>
        </authorList>
    </citation>
    <scope>NUCLEOTIDE SEQUENCE [LARGE SCALE GENOMIC DNA]</scope>
    <source>
        <strain evidence="2">Rf_01</strain>
        <tissue evidence="2">Aerial parts of the thallus</tissue>
    </source>
</reference>
<comment type="caution">
    <text evidence="2">The sequence shown here is derived from an EMBL/GenBank/DDBJ whole genome shotgun (WGS) entry which is preliminary data.</text>
</comment>
<organism evidence="2 3">
    <name type="scientific">Riccia fluitans</name>
    <dbReference type="NCBI Taxonomy" id="41844"/>
    <lineage>
        <taxon>Eukaryota</taxon>
        <taxon>Viridiplantae</taxon>
        <taxon>Streptophyta</taxon>
        <taxon>Embryophyta</taxon>
        <taxon>Marchantiophyta</taxon>
        <taxon>Marchantiopsida</taxon>
        <taxon>Marchantiidae</taxon>
        <taxon>Marchantiales</taxon>
        <taxon>Ricciaceae</taxon>
        <taxon>Riccia</taxon>
    </lineage>
</organism>
<feature type="region of interest" description="Disordered" evidence="1">
    <location>
        <begin position="1"/>
        <end position="26"/>
    </location>
</feature>
<protein>
    <submittedName>
        <fullName evidence="2">Uncharacterized protein</fullName>
    </submittedName>
</protein>
<evidence type="ECO:0000313" key="2">
    <source>
        <dbReference type="EMBL" id="KAL2622945.1"/>
    </source>
</evidence>